<evidence type="ECO:0000256" key="3">
    <source>
        <dbReference type="ARBA" id="ARBA00007931"/>
    </source>
</evidence>
<dbReference type="PANTHER" id="PTHR39188:SF3">
    <property type="entry name" value="STAGE IV SPORULATION PROTEIN FB"/>
    <property type="match status" value="1"/>
</dbReference>
<comment type="similarity">
    <text evidence="3">Belongs to the peptidase M50B family.</text>
</comment>
<accession>A0A1N7MYF4</accession>
<dbReference type="RefSeq" id="WP_076525339.1">
    <property type="nucleotide sequence ID" value="NZ_CP048103.1"/>
</dbReference>
<comment type="subcellular location">
    <subcellularLocation>
        <location evidence="2">Membrane</location>
        <topology evidence="2">Multi-pass membrane protein</topology>
    </subcellularLocation>
</comment>
<feature type="transmembrane region" description="Helical" evidence="12">
    <location>
        <begin position="112"/>
        <end position="132"/>
    </location>
</feature>
<name>A0A1N7MYF4_9BACL</name>
<dbReference type="InterPro" id="IPR008915">
    <property type="entry name" value="Peptidase_M50"/>
</dbReference>
<dbReference type="EMBL" id="FTOD01000007">
    <property type="protein sequence ID" value="SIS90909.1"/>
    <property type="molecule type" value="Genomic_DNA"/>
</dbReference>
<dbReference type="GO" id="GO:0008237">
    <property type="term" value="F:metallopeptidase activity"/>
    <property type="evidence" value="ECO:0007669"/>
    <property type="project" value="UniProtKB-KW"/>
</dbReference>
<keyword evidence="9 12" id="KW-1133">Transmembrane helix</keyword>
<sequence length="365" mass="40829">MGNNQRKNKSFRGWLGGVGALIAGGIPSILKLGKFGGTLISMAVSAWAYSLVLQFPWSFSIGLVIMIFIHEMGHVWAARRKGLPVSAPAFIPFLGALIMMKKQPRDAATEAYIAFGGPLLGTVGASLTYLLAWWTGYEVLVPVALVGFFINLFNLLPIHPLDGGRIVTAISRWLWVAGLILGLLLVWVLKSLLLLLIWLLFAFQLWDSHLSRRRRQARRLETTVEVDPARFPTRELSLPAPGEPRDLSFVQYCSLGDREHVCDVYDPGVGHLHRFEGFRGAFQEIRLLQTETKETADGPRVRMKLEARYLRGAEEQMLRSDEEYYAVSPWTRLGYGLAYIGLAGFLLFMVMVVGRFSFVGPQMVS</sequence>
<dbReference type="PANTHER" id="PTHR39188">
    <property type="entry name" value="MEMBRANE-ASSOCIATED ZINC METALLOPROTEASE M50B"/>
    <property type="match status" value="1"/>
</dbReference>
<keyword evidence="7" id="KW-0378">Hydrolase</keyword>
<dbReference type="GO" id="GO:0046872">
    <property type="term" value="F:metal ion binding"/>
    <property type="evidence" value="ECO:0007669"/>
    <property type="project" value="UniProtKB-KW"/>
</dbReference>
<evidence type="ECO:0000313" key="15">
    <source>
        <dbReference type="Proteomes" id="UP000186795"/>
    </source>
</evidence>
<evidence type="ECO:0000256" key="1">
    <source>
        <dbReference type="ARBA" id="ARBA00001947"/>
    </source>
</evidence>
<evidence type="ECO:0000256" key="6">
    <source>
        <dbReference type="ARBA" id="ARBA00022723"/>
    </source>
</evidence>
<dbReference type="Proteomes" id="UP000186795">
    <property type="component" value="Unassembled WGS sequence"/>
</dbReference>
<keyword evidence="11 12" id="KW-0472">Membrane</keyword>
<evidence type="ECO:0000256" key="11">
    <source>
        <dbReference type="ARBA" id="ARBA00023136"/>
    </source>
</evidence>
<evidence type="ECO:0000259" key="13">
    <source>
        <dbReference type="Pfam" id="PF02163"/>
    </source>
</evidence>
<evidence type="ECO:0000256" key="9">
    <source>
        <dbReference type="ARBA" id="ARBA00022989"/>
    </source>
</evidence>
<protein>
    <recommendedName>
        <fullName evidence="13">Peptidase M50 domain-containing protein</fullName>
    </recommendedName>
</protein>
<evidence type="ECO:0000313" key="14">
    <source>
        <dbReference type="EMBL" id="SIS90909.1"/>
    </source>
</evidence>
<evidence type="ECO:0000256" key="10">
    <source>
        <dbReference type="ARBA" id="ARBA00023049"/>
    </source>
</evidence>
<keyword evidence="6" id="KW-0479">Metal-binding</keyword>
<evidence type="ECO:0000256" key="2">
    <source>
        <dbReference type="ARBA" id="ARBA00004141"/>
    </source>
</evidence>
<keyword evidence="10" id="KW-0482">Metalloprotease</keyword>
<keyword evidence="5 12" id="KW-0812">Transmembrane</keyword>
<dbReference type="GO" id="GO:0016020">
    <property type="term" value="C:membrane"/>
    <property type="evidence" value="ECO:0007669"/>
    <property type="project" value="UniProtKB-SubCell"/>
</dbReference>
<keyword evidence="8" id="KW-0862">Zinc</keyword>
<dbReference type="GO" id="GO:0006508">
    <property type="term" value="P:proteolysis"/>
    <property type="evidence" value="ECO:0007669"/>
    <property type="project" value="UniProtKB-KW"/>
</dbReference>
<feature type="transmembrane region" description="Helical" evidence="12">
    <location>
        <begin position="46"/>
        <end position="70"/>
    </location>
</feature>
<gene>
    <name evidence="14" type="ORF">SAMN05421790_107120</name>
</gene>
<feature type="domain" description="Peptidase M50" evidence="13">
    <location>
        <begin position="139"/>
        <end position="172"/>
    </location>
</feature>
<dbReference type="Pfam" id="PF02163">
    <property type="entry name" value="Peptidase_M50"/>
    <property type="match status" value="2"/>
</dbReference>
<feature type="transmembrane region" description="Helical" evidence="12">
    <location>
        <begin position="139"/>
        <end position="161"/>
    </location>
</feature>
<evidence type="ECO:0000256" key="5">
    <source>
        <dbReference type="ARBA" id="ARBA00022692"/>
    </source>
</evidence>
<feature type="transmembrane region" description="Helical" evidence="12">
    <location>
        <begin position="337"/>
        <end position="358"/>
    </location>
</feature>
<keyword evidence="15" id="KW-1185">Reference proteome</keyword>
<feature type="domain" description="Peptidase M50" evidence="13">
    <location>
        <begin position="59"/>
        <end position="132"/>
    </location>
</feature>
<comment type="cofactor">
    <cofactor evidence="1">
        <name>Zn(2+)</name>
        <dbReference type="ChEBI" id="CHEBI:29105"/>
    </cofactor>
</comment>
<reference evidence="15" key="1">
    <citation type="submission" date="2017-01" db="EMBL/GenBank/DDBJ databases">
        <authorList>
            <person name="Varghese N."/>
            <person name="Submissions S."/>
        </authorList>
    </citation>
    <scope>NUCLEOTIDE SEQUENCE [LARGE SCALE GENOMIC DNA]</scope>
    <source>
        <strain evidence="15">DSM 45196</strain>
    </source>
</reference>
<evidence type="ECO:0000256" key="12">
    <source>
        <dbReference type="SAM" id="Phobius"/>
    </source>
</evidence>
<evidence type="ECO:0000256" key="7">
    <source>
        <dbReference type="ARBA" id="ARBA00022801"/>
    </source>
</evidence>
<feature type="transmembrane region" description="Helical" evidence="12">
    <location>
        <begin position="82"/>
        <end position="100"/>
    </location>
</feature>
<dbReference type="CDD" id="cd06160">
    <property type="entry name" value="S2P-M50_like_2"/>
    <property type="match status" value="1"/>
</dbReference>
<feature type="transmembrane region" description="Helical" evidence="12">
    <location>
        <begin position="173"/>
        <end position="206"/>
    </location>
</feature>
<keyword evidence="4" id="KW-0645">Protease</keyword>
<organism evidence="14 15">
    <name type="scientific">Kroppenstedtia eburnea</name>
    <dbReference type="NCBI Taxonomy" id="714067"/>
    <lineage>
        <taxon>Bacteria</taxon>
        <taxon>Bacillati</taxon>
        <taxon>Bacillota</taxon>
        <taxon>Bacilli</taxon>
        <taxon>Bacillales</taxon>
        <taxon>Thermoactinomycetaceae</taxon>
        <taxon>Kroppenstedtia</taxon>
    </lineage>
</organism>
<feature type="transmembrane region" description="Helical" evidence="12">
    <location>
        <begin position="12"/>
        <end position="30"/>
    </location>
</feature>
<proteinExistence type="inferred from homology"/>
<dbReference type="AlphaFoldDB" id="A0A1N7MYF4"/>
<dbReference type="OrthoDB" id="9781963at2"/>
<evidence type="ECO:0000256" key="8">
    <source>
        <dbReference type="ARBA" id="ARBA00022833"/>
    </source>
</evidence>
<evidence type="ECO:0000256" key="4">
    <source>
        <dbReference type="ARBA" id="ARBA00022670"/>
    </source>
</evidence>